<proteinExistence type="predicted"/>
<gene>
    <name evidence="4" type="ORF">B0I35DRAFT_431221</name>
</gene>
<keyword evidence="1 4" id="KW-0378">Hydrolase</keyword>
<comment type="caution">
    <text evidence="4">The sequence shown here is derived from an EMBL/GenBank/DDBJ whole genome shotgun (WGS) entry which is preliminary data.</text>
</comment>
<feature type="domain" description="AB hydrolase-1" evidence="3">
    <location>
        <begin position="44"/>
        <end position="282"/>
    </location>
</feature>
<dbReference type="PANTHER" id="PTHR43798:SF31">
    <property type="entry name" value="AB HYDROLASE SUPERFAMILY PROTEIN YCLE"/>
    <property type="match status" value="1"/>
</dbReference>
<dbReference type="Proteomes" id="UP000813444">
    <property type="component" value="Unassembled WGS sequence"/>
</dbReference>
<keyword evidence="5" id="KW-1185">Reference proteome</keyword>
<dbReference type="GO" id="GO:0016787">
    <property type="term" value="F:hydrolase activity"/>
    <property type="evidence" value="ECO:0007669"/>
    <property type="project" value="UniProtKB-KW"/>
</dbReference>
<dbReference type="SUPFAM" id="SSF53474">
    <property type="entry name" value="alpha/beta-Hydrolases"/>
    <property type="match status" value="1"/>
</dbReference>
<evidence type="ECO:0000259" key="3">
    <source>
        <dbReference type="Pfam" id="PF00561"/>
    </source>
</evidence>
<dbReference type="GO" id="GO:0016020">
    <property type="term" value="C:membrane"/>
    <property type="evidence" value="ECO:0007669"/>
    <property type="project" value="TreeGrafter"/>
</dbReference>
<dbReference type="PANTHER" id="PTHR43798">
    <property type="entry name" value="MONOACYLGLYCEROL LIPASE"/>
    <property type="match status" value="1"/>
</dbReference>
<name>A0A8K0WQF1_9HYPO</name>
<evidence type="ECO:0000256" key="1">
    <source>
        <dbReference type="ARBA" id="ARBA00022801"/>
    </source>
</evidence>
<dbReference type="OrthoDB" id="10249433at2759"/>
<dbReference type="Pfam" id="PF00561">
    <property type="entry name" value="Abhydrolase_1"/>
    <property type="match status" value="1"/>
</dbReference>
<organism evidence="4 5">
    <name type="scientific">Stachybotrys elegans</name>
    <dbReference type="NCBI Taxonomy" id="80388"/>
    <lineage>
        <taxon>Eukaryota</taxon>
        <taxon>Fungi</taxon>
        <taxon>Dikarya</taxon>
        <taxon>Ascomycota</taxon>
        <taxon>Pezizomycotina</taxon>
        <taxon>Sordariomycetes</taxon>
        <taxon>Hypocreomycetidae</taxon>
        <taxon>Hypocreales</taxon>
        <taxon>Stachybotryaceae</taxon>
        <taxon>Stachybotrys</taxon>
    </lineage>
</organism>
<dbReference type="InterPro" id="IPR000639">
    <property type="entry name" value="Epox_hydrolase-like"/>
</dbReference>
<sequence length="295" mass="33019">MMLEILGWASMASAALLQHTGVATTQDGVHLTYTQTGPATGQDILLIPGWRQTAAEWRKQVDYFSTRGFHVTTYDMRGHGESEKADVGYRISRFAADLDDLLTELDLTDLVIVGHSMGCSVTWAWWDQYPAAHQRVKKLVFVDEPATLVADPNWTAEQAANVSAIFDTITPYNLAANMETQLPILLRSMFTDSLSESDFEWLLSENRKISDENAGTLFVDHSFRDWRKVLPLIDVPALVITGAASISVAQGVAWEATQMPQGQSYVFSTEEKGSHFMFWENPERFNSIVEDFVSN</sequence>
<dbReference type="InterPro" id="IPR029058">
    <property type="entry name" value="AB_hydrolase_fold"/>
</dbReference>
<evidence type="ECO:0000313" key="5">
    <source>
        <dbReference type="Proteomes" id="UP000813444"/>
    </source>
</evidence>
<evidence type="ECO:0000313" key="4">
    <source>
        <dbReference type="EMBL" id="KAH7318054.1"/>
    </source>
</evidence>
<accession>A0A8K0WQF1</accession>
<reference evidence="4" key="1">
    <citation type="journal article" date="2021" name="Nat. Commun.">
        <title>Genetic determinants of endophytism in the Arabidopsis root mycobiome.</title>
        <authorList>
            <person name="Mesny F."/>
            <person name="Miyauchi S."/>
            <person name="Thiergart T."/>
            <person name="Pickel B."/>
            <person name="Atanasova L."/>
            <person name="Karlsson M."/>
            <person name="Huettel B."/>
            <person name="Barry K.W."/>
            <person name="Haridas S."/>
            <person name="Chen C."/>
            <person name="Bauer D."/>
            <person name="Andreopoulos W."/>
            <person name="Pangilinan J."/>
            <person name="LaButti K."/>
            <person name="Riley R."/>
            <person name="Lipzen A."/>
            <person name="Clum A."/>
            <person name="Drula E."/>
            <person name="Henrissat B."/>
            <person name="Kohler A."/>
            <person name="Grigoriev I.V."/>
            <person name="Martin F.M."/>
            <person name="Hacquard S."/>
        </authorList>
    </citation>
    <scope>NUCLEOTIDE SEQUENCE</scope>
    <source>
        <strain evidence="4">MPI-CAGE-CH-0235</strain>
    </source>
</reference>
<evidence type="ECO:0000256" key="2">
    <source>
        <dbReference type="SAM" id="SignalP"/>
    </source>
</evidence>
<dbReference type="EMBL" id="JAGPNK010000007">
    <property type="protein sequence ID" value="KAH7318054.1"/>
    <property type="molecule type" value="Genomic_DNA"/>
</dbReference>
<dbReference type="InterPro" id="IPR000073">
    <property type="entry name" value="AB_hydrolase_1"/>
</dbReference>
<dbReference type="InterPro" id="IPR050266">
    <property type="entry name" value="AB_hydrolase_sf"/>
</dbReference>
<feature type="signal peptide" evidence="2">
    <location>
        <begin position="1"/>
        <end position="17"/>
    </location>
</feature>
<protein>
    <submittedName>
        <fullName evidence="4">Alpha/Beta hydrolase protein</fullName>
    </submittedName>
</protein>
<dbReference type="Gene3D" id="3.40.50.1820">
    <property type="entry name" value="alpha/beta hydrolase"/>
    <property type="match status" value="1"/>
</dbReference>
<dbReference type="AlphaFoldDB" id="A0A8K0WQF1"/>
<dbReference type="PRINTS" id="PR00412">
    <property type="entry name" value="EPOXHYDRLASE"/>
</dbReference>
<keyword evidence="2" id="KW-0732">Signal</keyword>
<feature type="chain" id="PRO_5035447321" evidence="2">
    <location>
        <begin position="18"/>
        <end position="295"/>
    </location>
</feature>